<reference evidence="2" key="1">
    <citation type="journal article" date="2017" name="Genome Biol.">
        <title>Comparative genomics reveals high biological diversity and specific adaptations in the industrially and medically important fungal genus Aspergillus.</title>
        <authorList>
            <person name="de Vries R.P."/>
            <person name="Riley R."/>
            <person name="Wiebenga A."/>
            <person name="Aguilar-Osorio G."/>
            <person name="Amillis S."/>
            <person name="Uchima C.A."/>
            <person name="Anderluh G."/>
            <person name="Asadollahi M."/>
            <person name="Askin M."/>
            <person name="Barry K."/>
            <person name="Battaglia E."/>
            <person name="Bayram O."/>
            <person name="Benocci T."/>
            <person name="Braus-Stromeyer S.A."/>
            <person name="Caldana C."/>
            <person name="Canovas D."/>
            <person name="Cerqueira G.C."/>
            <person name="Chen F."/>
            <person name="Chen W."/>
            <person name="Choi C."/>
            <person name="Clum A."/>
            <person name="Dos Santos R.A."/>
            <person name="Damasio A.R."/>
            <person name="Diallinas G."/>
            <person name="Emri T."/>
            <person name="Fekete E."/>
            <person name="Flipphi M."/>
            <person name="Freyberg S."/>
            <person name="Gallo A."/>
            <person name="Gournas C."/>
            <person name="Habgood R."/>
            <person name="Hainaut M."/>
            <person name="Harispe M.L."/>
            <person name="Henrissat B."/>
            <person name="Hilden K.S."/>
            <person name="Hope R."/>
            <person name="Hossain A."/>
            <person name="Karabika E."/>
            <person name="Karaffa L."/>
            <person name="Karanyi Z."/>
            <person name="Krasevec N."/>
            <person name="Kuo A."/>
            <person name="Kusch H."/>
            <person name="LaButti K."/>
            <person name="Lagendijk E.L."/>
            <person name="Lapidus A."/>
            <person name="Levasseur A."/>
            <person name="Lindquist E."/>
            <person name="Lipzen A."/>
            <person name="Logrieco A.F."/>
            <person name="MacCabe A."/>
            <person name="Maekelae M.R."/>
            <person name="Malavazi I."/>
            <person name="Melin P."/>
            <person name="Meyer V."/>
            <person name="Mielnichuk N."/>
            <person name="Miskei M."/>
            <person name="Molnar A.P."/>
            <person name="Mule G."/>
            <person name="Ngan C.Y."/>
            <person name="Orejas M."/>
            <person name="Orosz E."/>
            <person name="Ouedraogo J.P."/>
            <person name="Overkamp K.M."/>
            <person name="Park H.-S."/>
            <person name="Perrone G."/>
            <person name="Piumi F."/>
            <person name="Punt P.J."/>
            <person name="Ram A.F."/>
            <person name="Ramon A."/>
            <person name="Rauscher S."/>
            <person name="Record E."/>
            <person name="Riano-Pachon D.M."/>
            <person name="Robert V."/>
            <person name="Roehrig J."/>
            <person name="Ruller R."/>
            <person name="Salamov A."/>
            <person name="Salih N.S."/>
            <person name="Samson R.A."/>
            <person name="Sandor E."/>
            <person name="Sanguinetti M."/>
            <person name="Schuetze T."/>
            <person name="Sepcic K."/>
            <person name="Shelest E."/>
            <person name="Sherlock G."/>
            <person name="Sophianopoulou V."/>
            <person name="Squina F.M."/>
            <person name="Sun H."/>
            <person name="Susca A."/>
            <person name="Todd R.B."/>
            <person name="Tsang A."/>
            <person name="Unkles S.E."/>
            <person name="van de Wiele N."/>
            <person name="van Rossen-Uffink D."/>
            <person name="Oliveira J.V."/>
            <person name="Vesth T.C."/>
            <person name="Visser J."/>
            <person name="Yu J.-H."/>
            <person name="Zhou M."/>
            <person name="Andersen M.R."/>
            <person name="Archer D.B."/>
            <person name="Baker S.E."/>
            <person name="Benoit I."/>
            <person name="Brakhage A.A."/>
            <person name="Braus G.H."/>
            <person name="Fischer R."/>
            <person name="Frisvad J.C."/>
            <person name="Goldman G.H."/>
            <person name="Houbraken J."/>
            <person name="Oakley B."/>
            <person name="Pocsi I."/>
            <person name="Scazzocchio C."/>
            <person name="Seiboth B."/>
            <person name="vanKuyk P.A."/>
            <person name="Wortman J."/>
            <person name="Dyer P.S."/>
            <person name="Grigoriev I.V."/>
        </authorList>
    </citation>
    <scope>NUCLEOTIDE SEQUENCE [LARGE SCALE GENOMIC DNA]</scope>
    <source>
        <strain evidence="2">CBS 506.65</strain>
    </source>
</reference>
<dbReference type="Pfam" id="PF11951">
    <property type="entry name" value="Fungal_trans_2"/>
    <property type="match status" value="1"/>
</dbReference>
<sequence length="431" mass="47148">MADSTWEERSFVYFIQQYTTAGDWDQSVSHLSFLPNLYAKCQEKASSDAASACFRLAVDAAAQVALGHEARAPSLISKARRNYGKALGALQQLLNTHSQAVKDETLAAVVVISLFEDISGDRNGLSGSHTTGFELLIKLRGRGQLDYPQGRDLFNYAYANTHIEILALGDKPRLDMEWIIAALDVSDPIPRLITTSSKISQFFVKVSSAQAAMQAQLFVSPALVIGQLATWLEYARGLDRDLVRWCDGLPEEWIPSVIPSPTGEQLLITYPRISVATIWNYYRAVRIVMQQILTGLQGALAPLASLSNISPNLSSSALSSTQVVVHDMIDEICRSIPFALGDIDPRGRFTADPARPWASQPSSRHKFKAVHGYSLLWPLWYVLSCGLATPDQSKQVRTALARLGSEVGIKLALTLAEGAPGSPPSQWGDHP</sequence>
<dbReference type="PANTHER" id="PTHR38791:SF12">
    <property type="entry name" value="TRANSCRIPTION FACTOR DOMAIN-CONTAINING PROTEIN-RELATED"/>
    <property type="match status" value="1"/>
</dbReference>
<protein>
    <submittedName>
        <fullName evidence="1">Uncharacterized protein</fullName>
    </submittedName>
</protein>
<dbReference type="OrthoDB" id="4491390at2759"/>
<evidence type="ECO:0000313" key="2">
    <source>
        <dbReference type="Proteomes" id="UP000184188"/>
    </source>
</evidence>
<gene>
    <name evidence="1" type="ORF">ASPZODRAFT_1897791</name>
</gene>
<accession>A0A1L9SIR3</accession>
<organism evidence="1 2">
    <name type="scientific">Penicilliopsis zonata CBS 506.65</name>
    <dbReference type="NCBI Taxonomy" id="1073090"/>
    <lineage>
        <taxon>Eukaryota</taxon>
        <taxon>Fungi</taxon>
        <taxon>Dikarya</taxon>
        <taxon>Ascomycota</taxon>
        <taxon>Pezizomycotina</taxon>
        <taxon>Eurotiomycetes</taxon>
        <taxon>Eurotiomycetidae</taxon>
        <taxon>Eurotiales</taxon>
        <taxon>Aspergillaceae</taxon>
        <taxon>Penicilliopsis</taxon>
    </lineage>
</organism>
<dbReference type="InterPro" id="IPR053175">
    <property type="entry name" value="DHMBA_Reg_Transcription_Factor"/>
</dbReference>
<dbReference type="Proteomes" id="UP000184188">
    <property type="component" value="Unassembled WGS sequence"/>
</dbReference>
<dbReference type="GeneID" id="34613779"/>
<evidence type="ECO:0000313" key="1">
    <source>
        <dbReference type="EMBL" id="OJJ47105.1"/>
    </source>
</evidence>
<dbReference type="PANTHER" id="PTHR38791">
    <property type="entry name" value="ZN(II)2CYS6 TRANSCRIPTION FACTOR (EUROFUNG)-RELATED-RELATED"/>
    <property type="match status" value="1"/>
</dbReference>
<name>A0A1L9SIR3_9EURO</name>
<dbReference type="AlphaFoldDB" id="A0A1L9SIR3"/>
<dbReference type="RefSeq" id="XP_022581615.1">
    <property type="nucleotide sequence ID" value="XM_022727315.1"/>
</dbReference>
<dbReference type="EMBL" id="KV878341">
    <property type="protein sequence ID" value="OJJ47105.1"/>
    <property type="molecule type" value="Genomic_DNA"/>
</dbReference>
<dbReference type="VEuPathDB" id="FungiDB:ASPZODRAFT_1897791"/>
<proteinExistence type="predicted"/>
<keyword evidence="2" id="KW-1185">Reference proteome</keyword>
<dbReference type="STRING" id="1073090.A0A1L9SIR3"/>
<dbReference type="InterPro" id="IPR021858">
    <property type="entry name" value="Fun_TF"/>
</dbReference>